<feature type="region of interest" description="Disordered" evidence="7">
    <location>
        <begin position="1"/>
        <end position="30"/>
    </location>
</feature>
<keyword evidence="3" id="KW-0067">ATP-binding</keyword>
<dbReference type="PANTHER" id="PTHR12835:SF5">
    <property type="entry name" value="BIOTIN--PROTEIN LIGASE"/>
    <property type="match status" value="1"/>
</dbReference>
<dbReference type="GO" id="GO:0005524">
    <property type="term" value="F:ATP binding"/>
    <property type="evidence" value="ECO:0007669"/>
    <property type="project" value="UniProtKB-KW"/>
</dbReference>
<organism evidence="9 10">
    <name type="scientific">Tectimicrobiota bacterium</name>
    <dbReference type="NCBI Taxonomy" id="2528274"/>
    <lineage>
        <taxon>Bacteria</taxon>
        <taxon>Pseudomonadati</taxon>
        <taxon>Nitrospinota/Tectimicrobiota group</taxon>
        <taxon>Candidatus Tectimicrobiota</taxon>
    </lineage>
</organism>
<evidence type="ECO:0000256" key="3">
    <source>
        <dbReference type="ARBA" id="ARBA00022840"/>
    </source>
</evidence>
<dbReference type="InterPro" id="IPR008988">
    <property type="entry name" value="Transcriptional_repressor_C"/>
</dbReference>
<keyword evidence="4" id="KW-0092">Biotin</keyword>
<evidence type="ECO:0000256" key="5">
    <source>
        <dbReference type="ARBA" id="ARBA00024227"/>
    </source>
</evidence>
<dbReference type="CDD" id="cd16442">
    <property type="entry name" value="BPL"/>
    <property type="match status" value="1"/>
</dbReference>
<evidence type="ECO:0000313" key="9">
    <source>
        <dbReference type="EMBL" id="MBM3222991.1"/>
    </source>
</evidence>
<evidence type="ECO:0000256" key="7">
    <source>
        <dbReference type="SAM" id="MobiDB-lite"/>
    </source>
</evidence>
<feature type="compositionally biased region" description="Low complexity" evidence="7">
    <location>
        <begin position="10"/>
        <end position="29"/>
    </location>
</feature>
<dbReference type="EMBL" id="VGLS01000081">
    <property type="protein sequence ID" value="MBM3222991.1"/>
    <property type="molecule type" value="Genomic_DNA"/>
</dbReference>
<dbReference type="AlphaFoldDB" id="A0A938B1E5"/>
<dbReference type="Pfam" id="PF03099">
    <property type="entry name" value="BPL_LplA_LipB"/>
    <property type="match status" value="1"/>
</dbReference>
<dbReference type="GO" id="GO:0005737">
    <property type="term" value="C:cytoplasm"/>
    <property type="evidence" value="ECO:0007669"/>
    <property type="project" value="TreeGrafter"/>
</dbReference>
<dbReference type="PROSITE" id="PS51733">
    <property type="entry name" value="BPL_LPL_CATALYTIC"/>
    <property type="match status" value="1"/>
</dbReference>
<evidence type="ECO:0000256" key="4">
    <source>
        <dbReference type="ARBA" id="ARBA00023267"/>
    </source>
</evidence>
<evidence type="ECO:0000256" key="2">
    <source>
        <dbReference type="ARBA" id="ARBA00022741"/>
    </source>
</evidence>
<dbReference type="SUPFAM" id="SSF55681">
    <property type="entry name" value="Class II aaRS and biotin synthetases"/>
    <property type="match status" value="1"/>
</dbReference>
<name>A0A938B1E5_UNCTE</name>
<evidence type="ECO:0000256" key="6">
    <source>
        <dbReference type="ARBA" id="ARBA00047846"/>
    </source>
</evidence>
<dbReference type="GO" id="GO:0004077">
    <property type="term" value="F:biotin--[biotin carboxyl-carrier protein] ligase activity"/>
    <property type="evidence" value="ECO:0007669"/>
    <property type="project" value="UniProtKB-EC"/>
</dbReference>
<evidence type="ECO:0000313" key="10">
    <source>
        <dbReference type="Proteomes" id="UP000712673"/>
    </source>
</evidence>
<protein>
    <recommendedName>
        <fullName evidence="5">biotin--[biotin carboxyl-carrier protein] ligase</fullName>
        <ecNumber evidence="5">6.3.4.15</ecNumber>
    </recommendedName>
</protein>
<dbReference type="Proteomes" id="UP000712673">
    <property type="component" value="Unassembled WGS sequence"/>
</dbReference>
<dbReference type="InterPro" id="IPR045864">
    <property type="entry name" value="aa-tRNA-synth_II/BPL/LPL"/>
</dbReference>
<dbReference type="EC" id="6.3.4.15" evidence="5"/>
<reference evidence="9" key="1">
    <citation type="submission" date="2019-03" db="EMBL/GenBank/DDBJ databases">
        <title>Lake Tanganyika Metagenome-Assembled Genomes (MAGs).</title>
        <authorList>
            <person name="Tran P."/>
        </authorList>
    </citation>
    <scope>NUCLEOTIDE SEQUENCE</scope>
    <source>
        <strain evidence="9">K_DeepCast_65m_m2_066</strain>
    </source>
</reference>
<dbReference type="Gene3D" id="3.30.930.10">
    <property type="entry name" value="Bira Bifunctional Protein, Domain 2"/>
    <property type="match status" value="1"/>
</dbReference>
<dbReference type="SUPFAM" id="SSF50037">
    <property type="entry name" value="C-terminal domain of transcriptional repressors"/>
    <property type="match status" value="1"/>
</dbReference>
<dbReference type="Pfam" id="PF02237">
    <property type="entry name" value="BPL_C"/>
    <property type="match status" value="1"/>
</dbReference>
<accession>A0A938B1E5</accession>
<keyword evidence="1 9" id="KW-0436">Ligase</keyword>
<dbReference type="InterPro" id="IPR004408">
    <property type="entry name" value="Biotin_CoA_COase_ligase"/>
</dbReference>
<keyword evidence="2" id="KW-0547">Nucleotide-binding</keyword>
<dbReference type="Gene3D" id="2.30.30.100">
    <property type="match status" value="1"/>
</dbReference>
<dbReference type="NCBIfam" id="TIGR00121">
    <property type="entry name" value="birA_ligase"/>
    <property type="match status" value="1"/>
</dbReference>
<comment type="catalytic activity">
    <reaction evidence="6">
        <text>biotin + L-lysyl-[protein] + ATP = N(6)-biotinyl-L-lysyl-[protein] + AMP + diphosphate + H(+)</text>
        <dbReference type="Rhea" id="RHEA:11756"/>
        <dbReference type="Rhea" id="RHEA-COMP:9752"/>
        <dbReference type="Rhea" id="RHEA-COMP:10505"/>
        <dbReference type="ChEBI" id="CHEBI:15378"/>
        <dbReference type="ChEBI" id="CHEBI:29969"/>
        <dbReference type="ChEBI" id="CHEBI:30616"/>
        <dbReference type="ChEBI" id="CHEBI:33019"/>
        <dbReference type="ChEBI" id="CHEBI:57586"/>
        <dbReference type="ChEBI" id="CHEBI:83144"/>
        <dbReference type="ChEBI" id="CHEBI:456215"/>
        <dbReference type="EC" id="6.3.4.15"/>
    </reaction>
</comment>
<dbReference type="PANTHER" id="PTHR12835">
    <property type="entry name" value="BIOTIN PROTEIN LIGASE"/>
    <property type="match status" value="1"/>
</dbReference>
<comment type="caution">
    <text evidence="9">The sequence shown here is derived from an EMBL/GenBank/DDBJ whole genome shotgun (WGS) entry which is preliminary data.</text>
</comment>
<gene>
    <name evidence="9" type="ORF">FJZ47_04190</name>
</gene>
<proteinExistence type="predicted"/>
<evidence type="ECO:0000256" key="1">
    <source>
        <dbReference type="ARBA" id="ARBA00022598"/>
    </source>
</evidence>
<dbReference type="InterPro" id="IPR004143">
    <property type="entry name" value="BPL_LPL_catalytic"/>
</dbReference>
<feature type="domain" description="BPL/LPL catalytic" evidence="8">
    <location>
        <begin position="47"/>
        <end position="238"/>
    </location>
</feature>
<dbReference type="InterPro" id="IPR003142">
    <property type="entry name" value="BPL_C"/>
</dbReference>
<sequence length="302" mass="32443">MSSRPRCQRCSKPCSSRKLPSSSTLLSKTHTMDSVLRVPGTDTLDATTLRQQLTTATFGHTVHLFASTTSTNDIAKTLAQQGAPEGTIVLADHQTQGRGRQGRTFASPGGVGIYLSLILRPGSDPQRLPPLTLATAVATAEALIAYSGLPIRLKWPNDVLIHDKKVAGILCEAVLSAAASPLIIVGIGINVNTALADFPPDLHTQVTSLALAAGHHWPRQPLVALLLAHLEQIYRVFQQPDMATIRQRWLHYGQVIGRQVQYTHATAPVVATVVDLDADGALLVQHDDGLQHRLVAGEVVFL</sequence>
<evidence type="ECO:0000259" key="8">
    <source>
        <dbReference type="PROSITE" id="PS51733"/>
    </source>
</evidence>